<keyword evidence="2" id="KW-1185">Reference proteome</keyword>
<reference evidence="1 2" key="1">
    <citation type="submission" date="2023-10" db="EMBL/GenBank/DDBJ databases">
        <authorList>
            <person name="Botero Cardona J."/>
        </authorList>
    </citation>
    <scope>NUCLEOTIDE SEQUENCE [LARGE SCALE GENOMIC DNA]</scope>
    <source>
        <strain evidence="1 2">R-54839</strain>
    </source>
</reference>
<gene>
    <name evidence="1" type="ORF">R54839_PPFHFPJH_00110</name>
</gene>
<sequence>MLSKEQRAHELAMMITKSFTDTSMELAKSDAEDAGTAKMNIDENTSLDLYLATYQSALAKLNLD</sequence>
<dbReference type="RefSeq" id="WP_187753222.1">
    <property type="nucleotide sequence ID" value="NZ_CAUZLR010000001.1"/>
</dbReference>
<dbReference type="Proteomes" id="UP001314261">
    <property type="component" value="Unassembled WGS sequence"/>
</dbReference>
<dbReference type="EMBL" id="CAUZLR010000001">
    <property type="protein sequence ID" value="CAK1224196.1"/>
    <property type="molecule type" value="Genomic_DNA"/>
</dbReference>
<proteinExistence type="predicted"/>
<protein>
    <submittedName>
        <fullName evidence="1">Uncharacterized protein</fullName>
    </submittedName>
</protein>
<comment type="caution">
    <text evidence="1">The sequence shown here is derived from an EMBL/GenBank/DDBJ whole genome shotgun (WGS) entry which is preliminary data.</text>
</comment>
<accession>A0ABN9YKT6</accession>
<name>A0ABN9YKT6_9LACO</name>
<evidence type="ECO:0000313" key="1">
    <source>
        <dbReference type="EMBL" id="CAK1224196.1"/>
    </source>
</evidence>
<organism evidence="1 2">
    <name type="scientific">Fructobacillus fructosus</name>
    <dbReference type="NCBI Taxonomy" id="1631"/>
    <lineage>
        <taxon>Bacteria</taxon>
        <taxon>Bacillati</taxon>
        <taxon>Bacillota</taxon>
        <taxon>Bacilli</taxon>
        <taxon>Lactobacillales</taxon>
        <taxon>Lactobacillaceae</taxon>
        <taxon>Fructobacillus</taxon>
    </lineage>
</organism>
<evidence type="ECO:0000313" key="2">
    <source>
        <dbReference type="Proteomes" id="UP001314261"/>
    </source>
</evidence>